<name>A0A7W9ESD3_9SPHN</name>
<gene>
    <name evidence="1" type="ORF">FHR21_004021</name>
</gene>
<organism evidence="1 2">
    <name type="scientific">Sphingopyxis panaciterrulae</name>
    <dbReference type="NCBI Taxonomy" id="462372"/>
    <lineage>
        <taxon>Bacteria</taxon>
        <taxon>Pseudomonadati</taxon>
        <taxon>Pseudomonadota</taxon>
        <taxon>Alphaproteobacteria</taxon>
        <taxon>Sphingomonadales</taxon>
        <taxon>Sphingomonadaceae</taxon>
        <taxon>Sphingopyxis</taxon>
    </lineage>
</organism>
<evidence type="ECO:0000313" key="2">
    <source>
        <dbReference type="Proteomes" id="UP000537161"/>
    </source>
</evidence>
<evidence type="ECO:0000313" key="1">
    <source>
        <dbReference type="EMBL" id="MBB5708628.1"/>
    </source>
</evidence>
<evidence type="ECO:0008006" key="3">
    <source>
        <dbReference type="Google" id="ProtNLM"/>
    </source>
</evidence>
<proteinExistence type="predicted"/>
<dbReference type="RefSeq" id="WP_221235287.1">
    <property type="nucleotide sequence ID" value="NZ_JACIJH010000022.1"/>
</dbReference>
<reference evidence="1 2" key="1">
    <citation type="submission" date="2020-08" db="EMBL/GenBank/DDBJ databases">
        <title>Genomic Encyclopedia of Type Strains, Phase IV (KMG-IV): sequencing the most valuable type-strain genomes for metagenomic binning, comparative biology and taxonomic classification.</title>
        <authorList>
            <person name="Goeker M."/>
        </authorList>
    </citation>
    <scope>NUCLEOTIDE SEQUENCE [LARGE SCALE GENOMIC DNA]</scope>
    <source>
        <strain evidence="1 2">DSM 27163</strain>
    </source>
</reference>
<protein>
    <recommendedName>
        <fullName evidence="3">Transposase DDE domain-containing protein</fullName>
    </recommendedName>
</protein>
<keyword evidence="2" id="KW-1185">Reference proteome</keyword>
<dbReference type="AlphaFoldDB" id="A0A7W9ESD3"/>
<dbReference type="EMBL" id="JACIJH010000022">
    <property type="protein sequence ID" value="MBB5708628.1"/>
    <property type="molecule type" value="Genomic_DNA"/>
</dbReference>
<dbReference type="Proteomes" id="UP000537161">
    <property type="component" value="Unassembled WGS sequence"/>
</dbReference>
<sequence>MIRSRVEPVFADQKSRMGLLDRTVGIKRAETKIGLANLVCNIRRFLYLERINAT</sequence>
<comment type="caution">
    <text evidence="1">The sequence shown here is derived from an EMBL/GenBank/DDBJ whole genome shotgun (WGS) entry which is preliminary data.</text>
</comment>
<accession>A0A7W9ESD3</accession>